<keyword evidence="2 3" id="KW-0450">Lipoyl</keyword>
<evidence type="ECO:0000256" key="2">
    <source>
        <dbReference type="ARBA" id="ARBA00022823"/>
    </source>
</evidence>
<comment type="cofactor">
    <cofactor evidence="3">
        <name>(R)-lipoate</name>
        <dbReference type="ChEBI" id="CHEBI:83088"/>
    </cofactor>
    <text evidence="3">Binds 1 lipoyl cofactor covalently.</text>
</comment>
<dbReference type="InterPro" id="IPR002930">
    <property type="entry name" value="GCV_H"/>
</dbReference>
<evidence type="ECO:0000256" key="3">
    <source>
        <dbReference type="HAMAP-Rule" id="MF_00272"/>
    </source>
</evidence>
<gene>
    <name evidence="3 6" type="primary">gcvH</name>
    <name evidence="6" type="ORF">CSA61_00140</name>
</gene>
<evidence type="ECO:0000313" key="7">
    <source>
        <dbReference type="Proteomes" id="UP000242733"/>
    </source>
</evidence>
<dbReference type="PANTHER" id="PTHR11715:SF3">
    <property type="entry name" value="GLYCINE CLEAVAGE SYSTEM H PROTEIN-RELATED"/>
    <property type="match status" value="1"/>
</dbReference>
<comment type="subunit">
    <text evidence="3">The glycine cleavage system is composed of four proteins: P, T, L and H.</text>
</comment>
<reference evidence="6 7" key="1">
    <citation type="submission" date="2017-10" db="EMBL/GenBank/DDBJ databases">
        <title>Novel microbial diversity and functional potential in the marine mammal oral microbiome.</title>
        <authorList>
            <person name="Dudek N.K."/>
            <person name="Sun C.L."/>
            <person name="Burstein D."/>
            <person name="Kantor R.S."/>
            <person name="Aliaga Goltsman D.S."/>
            <person name="Bik E.M."/>
            <person name="Thomas B.C."/>
            <person name="Banfield J.F."/>
            <person name="Relman D.A."/>
        </authorList>
    </citation>
    <scope>NUCLEOTIDE SEQUENCE [LARGE SCALE GENOMIC DNA]</scope>
    <source>
        <strain evidence="6">DOLJORAL78_49_30</strain>
    </source>
</reference>
<dbReference type="GO" id="GO:0005960">
    <property type="term" value="C:glycine cleavage complex"/>
    <property type="evidence" value="ECO:0007669"/>
    <property type="project" value="InterPro"/>
</dbReference>
<comment type="similarity">
    <text evidence="1 3">Belongs to the GcvH family.</text>
</comment>
<name>A0A2G6JBT7_NEPCE</name>
<protein>
    <recommendedName>
        <fullName evidence="3">Glycine cleavage system H protein</fullName>
    </recommendedName>
</protein>
<dbReference type="GO" id="GO:0005829">
    <property type="term" value="C:cytosol"/>
    <property type="evidence" value="ECO:0007669"/>
    <property type="project" value="TreeGrafter"/>
</dbReference>
<feature type="modified residue" description="N6-lipoyllysine" evidence="3 4">
    <location>
        <position position="65"/>
    </location>
</feature>
<accession>A0A2G6JBT7</accession>
<organism evidence="6 7">
    <name type="scientific">Neptuniibacter caesariensis</name>
    <dbReference type="NCBI Taxonomy" id="207954"/>
    <lineage>
        <taxon>Bacteria</taxon>
        <taxon>Pseudomonadati</taxon>
        <taxon>Pseudomonadota</taxon>
        <taxon>Gammaproteobacteria</taxon>
        <taxon>Oceanospirillales</taxon>
        <taxon>Oceanospirillaceae</taxon>
        <taxon>Neptuniibacter</taxon>
    </lineage>
</organism>
<dbReference type="GO" id="GO:0009249">
    <property type="term" value="P:protein lipoylation"/>
    <property type="evidence" value="ECO:0007669"/>
    <property type="project" value="TreeGrafter"/>
</dbReference>
<dbReference type="InterPro" id="IPR000089">
    <property type="entry name" value="Biotin_lipoyl"/>
</dbReference>
<dbReference type="EMBL" id="PDSG01000002">
    <property type="protein sequence ID" value="PIE20888.1"/>
    <property type="molecule type" value="Genomic_DNA"/>
</dbReference>
<comment type="caution">
    <text evidence="6">The sequence shown here is derived from an EMBL/GenBank/DDBJ whole genome shotgun (WGS) entry which is preliminary data.</text>
</comment>
<comment type="function">
    <text evidence="3">The glycine cleavage system catalyzes the degradation of glycine. The H protein shuttles the methylamine group of glycine from the P protein to the T protein.</text>
</comment>
<dbReference type="Proteomes" id="UP000242733">
    <property type="component" value="Unassembled WGS sequence"/>
</dbReference>
<dbReference type="GO" id="GO:0019464">
    <property type="term" value="P:glycine decarboxylation via glycine cleavage system"/>
    <property type="evidence" value="ECO:0007669"/>
    <property type="project" value="UniProtKB-UniRule"/>
</dbReference>
<dbReference type="Gene3D" id="2.40.50.100">
    <property type="match status" value="1"/>
</dbReference>
<dbReference type="SUPFAM" id="SSF51230">
    <property type="entry name" value="Single hybrid motif"/>
    <property type="match status" value="1"/>
</dbReference>
<dbReference type="InterPro" id="IPR017453">
    <property type="entry name" value="GCV_H_sub"/>
</dbReference>
<dbReference type="AlphaFoldDB" id="A0A2G6JBT7"/>
<dbReference type="InterPro" id="IPR033753">
    <property type="entry name" value="GCV_H/Fam206"/>
</dbReference>
<evidence type="ECO:0000259" key="5">
    <source>
        <dbReference type="PROSITE" id="PS50968"/>
    </source>
</evidence>
<feature type="domain" description="Lipoyl-binding" evidence="5">
    <location>
        <begin position="24"/>
        <end position="106"/>
    </location>
</feature>
<evidence type="ECO:0000313" key="6">
    <source>
        <dbReference type="EMBL" id="PIE20888.1"/>
    </source>
</evidence>
<proteinExistence type="inferred from homology"/>
<dbReference type="NCBIfam" id="NF002270">
    <property type="entry name" value="PRK01202.1"/>
    <property type="match status" value="1"/>
</dbReference>
<evidence type="ECO:0000256" key="4">
    <source>
        <dbReference type="PIRSR" id="PIRSR617453-50"/>
    </source>
</evidence>
<evidence type="ECO:0000256" key="1">
    <source>
        <dbReference type="ARBA" id="ARBA00009249"/>
    </source>
</evidence>
<dbReference type="NCBIfam" id="TIGR00527">
    <property type="entry name" value="gcvH"/>
    <property type="match status" value="1"/>
</dbReference>
<dbReference type="Pfam" id="PF01597">
    <property type="entry name" value="GCV_H"/>
    <property type="match status" value="1"/>
</dbReference>
<dbReference type="CDD" id="cd06848">
    <property type="entry name" value="GCS_H"/>
    <property type="match status" value="1"/>
</dbReference>
<dbReference type="PANTHER" id="PTHR11715">
    <property type="entry name" value="GLYCINE CLEAVAGE SYSTEM H PROTEIN"/>
    <property type="match status" value="1"/>
</dbReference>
<dbReference type="HAMAP" id="MF_00272">
    <property type="entry name" value="GcvH"/>
    <property type="match status" value="1"/>
</dbReference>
<dbReference type="FunFam" id="2.40.50.100:FF:000011">
    <property type="entry name" value="Glycine cleavage system H protein"/>
    <property type="match status" value="1"/>
</dbReference>
<dbReference type="PROSITE" id="PS50968">
    <property type="entry name" value="BIOTINYL_LIPOYL"/>
    <property type="match status" value="1"/>
</dbReference>
<sequence>MSNIPSELKYVASHEWIRDEGDGTVTIGVTDHAQDLLGDVVFVELPEVGAEVATGEESGVVESVKAASDIYAPLSGEVVEINEALEDAPELVNSDPYGDGWFFKLKLSDQDELNELLDAEAYNSVCESEA</sequence>
<dbReference type="InterPro" id="IPR011053">
    <property type="entry name" value="Single_hybrid_motif"/>
</dbReference>